<protein>
    <submittedName>
        <fullName evidence="2">Por secretion system C-terminal sorting domain-containing protein</fullName>
    </submittedName>
</protein>
<evidence type="ECO:0000313" key="3">
    <source>
        <dbReference type="Proteomes" id="UP000198984"/>
    </source>
</evidence>
<dbReference type="EMBL" id="FOBB01000004">
    <property type="protein sequence ID" value="SEM40407.1"/>
    <property type="molecule type" value="Genomic_DNA"/>
</dbReference>
<feature type="domain" description="Secretion system C-terminal sorting" evidence="1">
    <location>
        <begin position="715"/>
        <end position="784"/>
    </location>
</feature>
<gene>
    <name evidence="2" type="ORF">SAMN04488505_104296</name>
</gene>
<dbReference type="AlphaFoldDB" id="A0A1H7Y4Y7"/>
<dbReference type="InterPro" id="IPR026444">
    <property type="entry name" value="Secre_tail"/>
</dbReference>
<sequence>MLLLCCTLSSFAQNRFLWPYFKAPDSSIIVDYDGQYLLSYKQVGDYYTYYLSNIASGTMQIIPYHKGFNRGRREGLIDEHPHIWVAPSSGAVIEGEPLDSATDLSPLYEWDGRVLTKIADSVNHVDVGWLTVIYYKQDGPNSGLRTWSLGGAGAGLVLTKEPVYGAAISTFVYAAYSTGKDFYRYRFYNNKYLSDHLTPSNGDTTQPGYFYGISMSWDGIAYYLSHREGRATRVHASYSDTDSSRVLFTQGDVDGHSDFSMEITSPVMNKRYGTIGGVNLTSTYRNNTQGYVYTTAGFHNVLPIQTGTDIEFARVVSVNQDGDIAVKTKGKGKEALYLISRDGSYNKKVVDSSTYWSWYNTGTWTTAIGSTLYIIRPDTAVVHYANPISRKGYTRNKTPITAQDFARSIGTINTDTSKTYSLQFVEIIKRPSQGVLLDKNNKPIYNHTIIARKDLDTLKYSAGNFPVKDTFIYRAFDSVAWTNEAYIYMNVVQAPDTLKPFERNTLEGTPIRFWASQFKQHYVGKLKAIRINRVPAYGKLTIKGKQVFFERSRDVSLEEIDSMYYTPNANVVGVDTLQWMAYNDTALSKNDTPVVLRVYPRLNTLPNLRTLKASYSQSDPPESILIVNYPRPEAHTDVWVWVDGTMLPISANKTFVLSPSGYSAGTHLLKVTFKHKLDSVSLIRSFKITGTQAPLMVGSNQHSITADVAGELVVLPNPFQQQLTINGLLWNRNYLLRLYDAQGKLVLTDRSFNQSRKVLETGTSTAKGVYYLQVYDIQSKVVIKTIKLLRL</sequence>
<dbReference type="Pfam" id="PF18962">
    <property type="entry name" value="Por_Secre_tail"/>
    <property type="match status" value="1"/>
</dbReference>
<evidence type="ECO:0000259" key="1">
    <source>
        <dbReference type="Pfam" id="PF18962"/>
    </source>
</evidence>
<proteinExistence type="predicted"/>
<reference evidence="2 3" key="1">
    <citation type="submission" date="2016-10" db="EMBL/GenBank/DDBJ databases">
        <authorList>
            <person name="de Groot N.N."/>
        </authorList>
    </citation>
    <scope>NUCLEOTIDE SEQUENCE [LARGE SCALE GENOMIC DNA]</scope>
    <source>
        <strain evidence="2 3">DSM 21039</strain>
    </source>
</reference>
<organism evidence="2 3">
    <name type="scientific">Chitinophaga rupis</name>
    <dbReference type="NCBI Taxonomy" id="573321"/>
    <lineage>
        <taxon>Bacteria</taxon>
        <taxon>Pseudomonadati</taxon>
        <taxon>Bacteroidota</taxon>
        <taxon>Chitinophagia</taxon>
        <taxon>Chitinophagales</taxon>
        <taxon>Chitinophagaceae</taxon>
        <taxon>Chitinophaga</taxon>
    </lineage>
</organism>
<dbReference type="Proteomes" id="UP000198984">
    <property type="component" value="Unassembled WGS sequence"/>
</dbReference>
<dbReference type="NCBIfam" id="TIGR04183">
    <property type="entry name" value="Por_Secre_tail"/>
    <property type="match status" value="1"/>
</dbReference>
<accession>A0A1H7Y4Y7</accession>
<keyword evidence="3" id="KW-1185">Reference proteome</keyword>
<name>A0A1H7Y4Y7_9BACT</name>
<evidence type="ECO:0000313" key="2">
    <source>
        <dbReference type="EMBL" id="SEM40407.1"/>
    </source>
</evidence>